<accession>A0ABP6AZN0</accession>
<name>A0ABP6AZN0_9ACTN</name>
<gene>
    <name evidence="3" type="ORF">GCM10010201_31240</name>
</gene>
<dbReference type="Proteomes" id="UP001499978">
    <property type="component" value="Unassembled WGS sequence"/>
</dbReference>
<sequence length="146" mass="16405">MATRITPGQAADTRELAPLLDTVAVPRPTGQGRPRKRPDHLLADKAYGSKANRRPLRGRGIAHTIPERDDVIANRTRKGSAGGRPPNFNPARYKDRNQVERGFNRRKQHRAVATRYDKLASRYQATLTIASIMDWLRAAPDSRSTR</sequence>
<proteinExistence type="predicted"/>
<feature type="domain" description="Transposase IS4-like" evidence="2">
    <location>
        <begin position="3"/>
        <end position="130"/>
    </location>
</feature>
<feature type="region of interest" description="Disordered" evidence="1">
    <location>
        <begin position="1"/>
        <end position="93"/>
    </location>
</feature>
<dbReference type="EMBL" id="BAAARY010000018">
    <property type="protein sequence ID" value="GAA2529736.1"/>
    <property type="molecule type" value="Genomic_DNA"/>
</dbReference>
<evidence type="ECO:0000313" key="3">
    <source>
        <dbReference type="EMBL" id="GAA2529736.1"/>
    </source>
</evidence>
<evidence type="ECO:0000256" key="1">
    <source>
        <dbReference type="SAM" id="MobiDB-lite"/>
    </source>
</evidence>
<organism evidence="3 4">
    <name type="scientific">Pilimelia columellifera subsp. columellifera</name>
    <dbReference type="NCBI Taxonomy" id="706583"/>
    <lineage>
        <taxon>Bacteria</taxon>
        <taxon>Bacillati</taxon>
        <taxon>Actinomycetota</taxon>
        <taxon>Actinomycetes</taxon>
        <taxon>Micromonosporales</taxon>
        <taxon>Micromonosporaceae</taxon>
        <taxon>Pilimelia</taxon>
    </lineage>
</organism>
<dbReference type="PANTHER" id="PTHR30007:SF1">
    <property type="entry name" value="BLR1914 PROTEIN"/>
    <property type="match status" value="1"/>
</dbReference>
<dbReference type="PANTHER" id="PTHR30007">
    <property type="entry name" value="PHP DOMAIN PROTEIN"/>
    <property type="match status" value="1"/>
</dbReference>
<evidence type="ECO:0000313" key="4">
    <source>
        <dbReference type="Proteomes" id="UP001499978"/>
    </source>
</evidence>
<protein>
    <recommendedName>
        <fullName evidence="2">Transposase IS4-like domain-containing protein</fullName>
    </recommendedName>
</protein>
<dbReference type="InterPro" id="IPR002559">
    <property type="entry name" value="Transposase_11"/>
</dbReference>
<evidence type="ECO:0000259" key="2">
    <source>
        <dbReference type="Pfam" id="PF01609"/>
    </source>
</evidence>
<dbReference type="Pfam" id="PF01609">
    <property type="entry name" value="DDE_Tnp_1"/>
    <property type="match status" value="1"/>
</dbReference>
<reference evidence="4" key="1">
    <citation type="journal article" date="2019" name="Int. J. Syst. Evol. Microbiol.">
        <title>The Global Catalogue of Microorganisms (GCM) 10K type strain sequencing project: providing services to taxonomists for standard genome sequencing and annotation.</title>
        <authorList>
            <consortium name="The Broad Institute Genomics Platform"/>
            <consortium name="The Broad Institute Genome Sequencing Center for Infectious Disease"/>
            <person name="Wu L."/>
            <person name="Ma J."/>
        </authorList>
    </citation>
    <scope>NUCLEOTIDE SEQUENCE [LARGE SCALE GENOMIC DNA]</scope>
    <source>
        <strain evidence="4">JCM 3367</strain>
    </source>
</reference>
<keyword evidence="4" id="KW-1185">Reference proteome</keyword>
<comment type="caution">
    <text evidence="3">The sequence shown here is derived from an EMBL/GenBank/DDBJ whole genome shotgun (WGS) entry which is preliminary data.</text>
</comment>